<name>A0A2M4B2I2_9DIPT</name>
<evidence type="ECO:0000313" key="1">
    <source>
        <dbReference type="EMBL" id="MBW47261.1"/>
    </source>
</evidence>
<dbReference type="EMBL" id="GGFK01013940">
    <property type="protein sequence ID" value="MBW47261.1"/>
    <property type="molecule type" value="Transcribed_RNA"/>
</dbReference>
<reference evidence="1" key="1">
    <citation type="submission" date="2018-01" db="EMBL/GenBank/DDBJ databases">
        <title>An insight into the sialome of Amazonian anophelines.</title>
        <authorList>
            <person name="Ribeiro J.M."/>
            <person name="Scarpassa V."/>
            <person name="Calvo E."/>
        </authorList>
    </citation>
    <scope>NUCLEOTIDE SEQUENCE</scope>
    <source>
        <tissue evidence="1">Salivary glands</tissue>
    </source>
</reference>
<sequence length="166" mass="17650">MAKKAVLVVAAVGCRTVPVAVPGRDRARSNGLGTRDDRGLARGRVAVRVVTSRDARRIATSPRSAAVVNRSGATIAKRATVPTRTIVVRQLARPVATVITVIAAATVPVRVTQEATLVTAVPWAAAPVAIWDRTLAVPALGPREFARIRAAVPRHRTLIGGRWHDR</sequence>
<dbReference type="AlphaFoldDB" id="A0A2M4B2I2"/>
<organism evidence="1">
    <name type="scientific">Anopheles triannulatus</name>
    <dbReference type="NCBI Taxonomy" id="58253"/>
    <lineage>
        <taxon>Eukaryota</taxon>
        <taxon>Metazoa</taxon>
        <taxon>Ecdysozoa</taxon>
        <taxon>Arthropoda</taxon>
        <taxon>Hexapoda</taxon>
        <taxon>Insecta</taxon>
        <taxon>Pterygota</taxon>
        <taxon>Neoptera</taxon>
        <taxon>Endopterygota</taxon>
        <taxon>Diptera</taxon>
        <taxon>Nematocera</taxon>
        <taxon>Culicoidea</taxon>
        <taxon>Culicidae</taxon>
        <taxon>Anophelinae</taxon>
        <taxon>Anopheles</taxon>
    </lineage>
</organism>
<proteinExistence type="predicted"/>
<protein>
    <submittedName>
        <fullName evidence="1">Putative secreted protein</fullName>
    </submittedName>
</protein>
<accession>A0A2M4B2I2</accession>